<dbReference type="AlphaFoldDB" id="A0A0P9DAK2"/>
<dbReference type="SMART" id="SM00044">
    <property type="entry name" value="CYCc"/>
    <property type="match status" value="1"/>
</dbReference>
<sequence>MPSRADIEQTIAAIELRRATLGDALTDAALAPLRQQLAALDEQRKQVTVLFADMAGFTATAETMDPEDVRDVIRAYFGRLSEAITRYGGWIEKFIGGAVMAVFGIPTANERDPEHALRAALAMHASLAELNTELERERGIRLAMRIGINTGPALVGNIGSAELRNFTAIGDTVNLAARLETSAESGQIVIGANTRAQLGAHARVRPLGGLALKGKAAPVEAFVLEGLDT</sequence>
<evidence type="ECO:0000256" key="1">
    <source>
        <dbReference type="ARBA" id="ARBA00005381"/>
    </source>
</evidence>
<dbReference type="SUPFAM" id="SSF55073">
    <property type="entry name" value="Nucleotide cyclase"/>
    <property type="match status" value="1"/>
</dbReference>
<name>A0A0P9DAK2_9CHLR</name>
<dbReference type="InterPro" id="IPR001054">
    <property type="entry name" value="A/G_cyclase"/>
</dbReference>
<dbReference type="PANTHER" id="PTHR43081:SF20">
    <property type="entry name" value="TWO-COMPONENT RESPONSE REGULATOR"/>
    <property type="match status" value="1"/>
</dbReference>
<accession>A0A0P9DAK2</accession>
<dbReference type="EMBL" id="LJCR01001862">
    <property type="protein sequence ID" value="KPV49606.1"/>
    <property type="molecule type" value="Genomic_DNA"/>
</dbReference>
<dbReference type="InterPro" id="IPR050697">
    <property type="entry name" value="Adenylyl/Guanylyl_Cyclase_3/4"/>
</dbReference>
<dbReference type="Pfam" id="PF00211">
    <property type="entry name" value="Guanylate_cyc"/>
    <property type="match status" value="1"/>
</dbReference>
<dbReference type="GO" id="GO:0006171">
    <property type="term" value="P:cAMP biosynthetic process"/>
    <property type="evidence" value="ECO:0007669"/>
    <property type="project" value="TreeGrafter"/>
</dbReference>
<feature type="domain" description="Guanylate cyclase" evidence="2">
    <location>
        <begin position="48"/>
        <end position="180"/>
    </location>
</feature>
<dbReference type="PROSITE" id="PS50125">
    <property type="entry name" value="GUANYLATE_CYCLASE_2"/>
    <property type="match status" value="1"/>
</dbReference>
<protein>
    <recommendedName>
        <fullName evidence="2">Guanylate cyclase domain-containing protein</fullName>
    </recommendedName>
</protein>
<dbReference type="CDD" id="cd07302">
    <property type="entry name" value="CHD"/>
    <property type="match status" value="1"/>
</dbReference>
<evidence type="ECO:0000313" key="3">
    <source>
        <dbReference type="EMBL" id="KPV49606.1"/>
    </source>
</evidence>
<evidence type="ECO:0000313" key="4">
    <source>
        <dbReference type="Proteomes" id="UP000050509"/>
    </source>
</evidence>
<comment type="caution">
    <text evidence="3">The sequence shown here is derived from an EMBL/GenBank/DDBJ whole genome shotgun (WGS) entry which is preliminary data.</text>
</comment>
<gene>
    <name evidence="3" type="ORF">SE17_31665</name>
</gene>
<dbReference type="InterPro" id="IPR029787">
    <property type="entry name" value="Nucleotide_cyclase"/>
</dbReference>
<comment type="similarity">
    <text evidence="1">Belongs to the adenylyl cyclase class-3 family.</text>
</comment>
<reference evidence="3 4" key="1">
    <citation type="submission" date="2015-09" db="EMBL/GenBank/DDBJ databases">
        <title>Draft genome sequence of Kouleothrix aurantiaca JCM 19913.</title>
        <authorList>
            <person name="Hemp J."/>
        </authorList>
    </citation>
    <scope>NUCLEOTIDE SEQUENCE [LARGE SCALE GENOMIC DNA]</scope>
    <source>
        <strain evidence="3 4">COM-B</strain>
    </source>
</reference>
<dbReference type="GO" id="GO:0035556">
    <property type="term" value="P:intracellular signal transduction"/>
    <property type="evidence" value="ECO:0007669"/>
    <property type="project" value="InterPro"/>
</dbReference>
<proteinExistence type="inferred from homology"/>
<dbReference type="PATRIC" id="fig|186479.3.peg.3236"/>
<dbReference type="GO" id="GO:0004016">
    <property type="term" value="F:adenylate cyclase activity"/>
    <property type="evidence" value="ECO:0007669"/>
    <property type="project" value="UniProtKB-ARBA"/>
</dbReference>
<dbReference type="Gene3D" id="3.30.70.1230">
    <property type="entry name" value="Nucleotide cyclase"/>
    <property type="match status" value="1"/>
</dbReference>
<dbReference type="PANTHER" id="PTHR43081">
    <property type="entry name" value="ADENYLATE CYCLASE, TERMINAL-DIFFERENTIATION SPECIFIC-RELATED"/>
    <property type="match status" value="1"/>
</dbReference>
<evidence type="ECO:0000259" key="2">
    <source>
        <dbReference type="PROSITE" id="PS50125"/>
    </source>
</evidence>
<keyword evidence="4" id="KW-1185">Reference proteome</keyword>
<dbReference type="Proteomes" id="UP000050509">
    <property type="component" value="Unassembled WGS sequence"/>
</dbReference>
<organism evidence="3 4">
    <name type="scientific">Kouleothrix aurantiaca</name>
    <dbReference type="NCBI Taxonomy" id="186479"/>
    <lineage>
        <taxon>Bacteria</taxon>
        <taxon>Bacillati</taxon>
        <taxon>Chloroflexota</taxon>
        <taxon>Chloroflexia</taxon>
        <taxon>Chloroflexales</taxon>
        <taxon>Roseiflexineae</taxon>
        <taxon>Roseiflexaceae</taxon>
        <taxon>Kouleothrix</taxon>
    </lineage>
</organism>